<dbReference type="InterPro" id="IPR000160">
    <property type="entry name" value="GGDEF_dom"/>
</dbReference>
<dbReference type="AlphaFoldDB" id="A0A377HJA4"/>
<dbReference type="SUPFAM" id="SSF55073">
    <property type="entry name" value="Nucleotide cyclase"/>
    <property type="match status" value="1"/>
</dbReference>
<dbReference type="SMART" id="SM00052">
    <property type="entry name" value="EAL"/>
    <property type="match status" value="1"/>
</dbReference>
<dbReference type="PANTHER" id="PTHR33121:SF32">
    <property type="entry name" value="RNASE E SPECIFICITY FACTOR CSRD"/>
    <property type="match status" value="1"/>
</dbReference>
<dbReference type="EMBL" id="UGHD01000002">
    <property type="protein sequence ID" value="STO56318.1"/>
    <property type="molecule type" value="Genomic_DNA"/>
</dbReference>
<dbReference type="InterPro" id="IPR050706">
    <property type="entry name" value="Cyclic-di-GMP_PDE-like"/>
</dbReference>
<dbReference type="InterPro" id="IPR029787">
    <property type="entry name" value="Nucleotide_cyclase"/>
</dbReference>
<dbReference type="SMART" id="SM00267">
    <property type="entry name" value="GGDEF"/>
    <property type="match status" value="1"/>
</dbReference>
<dbReference type="SUPFAM" id="SSF141868">
    <property type="entry name" value="EAL domain-like"/>
    <property type="match status" value="1"/>
</dbReference>
<dbReference type="NCBIfam" id="NF008281">
    <property type="entry name" value="PRK11059.1"/>
    <property type="match status" value="1"/>
</dbReference>
<organism evidence="4 5">
    <name type="scientific">Grimontia hollisae</name>
    <name type="common">Vibrio hollisae</name>
    <dbReference type="NCBI Taxonomy" id="673"/>
    <lineage>
        <taxon>Bacteria</taxon>
        <taxon>Pseudomonadati</taxon>
        <taxon>Pseudomonadota</taxon>
        <taxon>Gammaproteobacteria</taxon>
        <taxon>Vibrionales</taxon>
        <taxon>Vibrionaceae</taxon>
        <taxon>Grimontia</taxon>
    </lineage>
</organism>
<dbReference type="PROSITE" id="PS50887">
    <property type="entry name" value="GGDEF"/>
    <property type="match status" value="1"/>
</dbReference>
<gene>
    <name evidence="4" type="primary">csrD_1</name>
    <name evidence="4" type="ORF">NCTC11645_00656</name>
</gene>
<reference evidence="4 5" key="1">
    <citation type="submission" date="2018-06" db="EMBL/GenBank/DDBJ databases">
        <authorList>
            <consortium name="Pathogen Informatics"/>
            <person name="Doyle S."/>
        </authorList>
    </citation>
    <scope>NUCLEOTIDE SEQUENCE [LARGE SCALE GENOMIC DNA]</scope>
    <source>
        <strain evidence="4 5">NCTC11645</strain>
    </source>
</reference>
<evidence type="ECO:0000256" key="1">
    <source>
        <dbReference type="SAM" id="Phobius"/>
    </source>
</evidence>
<dbReference type="PANTHER" id="PTHR33121">
    <property type="entry name" value="CYCLIC DI-GMP PHOSPHODIESTERASE PDEF"/>
    <property type="match status" value="1"/>
</dbReference>
<evidence type="ECO:0000313" key="5">
    <source>
        <dbReference type="Proteomes" id="UP000254512"/>
    </source>
</evidence>
<dbReference type="GO" id="GO:0071111">
    <property type="term" value="F:cyclic-guanylate-specific phosphodiesterase activity"/>
    <property type="evidence" value="ECO:0007669"/>
    <property type="project" value="InterPro"/>
</dbReference>
<feature type="transmembrane region" description="Helical" evidence="1">
    <location>
        <begin position="12"/>
        <end position="36"/>
    </location>
</feature>
<dbReference type="Proteomes" id="UP000254512">
    <property type="component" value="Unassembled WGS sequence"/>
</dbReference>
<dbReference type="Gene3D" id="3.20.20.450">
    <property type="entry name" value="EAL domain"/>
    <property type="match status" value="1"/>
</dbReference>
<dbReference type="Pfam" id="PF00990">
    <property type="entry name" value="GGDEF"/>
    <property type="match status" value="1"/>
</dbReference>
<dbReference type="InterPro" id="IPR001633">
    <property type="entry name" value="EAL_dom"/>
</dbReference>
<sequence>MRKVAGMKLTNRLVAFVTLIVVCAMFVLFIGGAISFRKLGTDFLSHYLGEVVTEIDTAIANPVSNDNISLWLPQLLKASDIVELEISSKTGLLYRYEQIYTTAKPLELIENHFDLPNNPGFYITIKSVPPYADFAYSIGAMSSLSLAVLVIVLALYWGIKWLRTQLIGAELLEHRGRLILAGRAEDVHTGDEREWPGTASLALDQMIAELRDARQERSRFDTFIRSNTFLDKITGAANRVMFDNRLQTLLQDKGAQGAVLMLQIGDWDTLNHELGKEGANEWVKEVGNVLSNAILRFPDAVLARYYDTEFAILLSHQSAKDARLFANQLMKALARLTPPRALDGENWAHMGMTFFTTGERRGRLMEEVDMAKRSAVLQGSNGWYAFKKETVSDEAGRGSVRWRTLLTRVFEQGGPDLYRQVMKDVDGHDLHIELLARIKDENGLIIKASRFLNGVELVGMNSKLDRSVVSKALRLLSTGDGREVLSINVCAQSLGQRAFQIWLRDALLQTPRSVLNRLQIEVSEAPLVKHFDAARPTLRMVRAFGCAVVVDQAGRSVVSTHYVKDIQPKYIKLHRSLIRDIHQRPENQLYVRSMLGACEPTSTQVLAVGVESQHEWNTLVQLGVMGGQGRLFGAELSSSPASRKRQRWRKP</sequence>
<evidence type="ECO:0000259" key="3">
    <source>
        <dbReference type="PROSITE" id="PS50887"/>
    </source>
</evidence>
<dbReference type="STRING" id="673.AL542_07840"/>
<keyword evidence="1" id="KW-0812">Transmembrane</keyword>
<protein>
    <submittedName>
        <fullName evidence="4">Regulator of CsrB and CsrC decay CsrD</fullName>
    </submittedName>
</protein>
<name>A0A377HJA4_GRIHO</name>
<feature type="transmembrane region" description="Helical" evidence="1">
    <location>
        <begin position="134"/>
        <end position="157"/>
    </location>
</feature>
<dbReference type="Pfam" id="PF00563">
    <property type="entry name" value="EAL"/>
    <property type="match status" value="1"/>
</dbReference>
<dbReference type="InterPro" id="IPR043128">
    <property type="entry name" value="Rev_trsase/Diguanyl_cyclase"/>
</dbReference>
<keyword evidence="1" id="KW-1133">Transmembrane helix</keyword>
<dbReference type="CDD" id="cd01948">
    <property type="entry name" value="EAL"/>
    <property type="match status" value="1"/>
</dbReference>
<accession>A0A377HJA4</accession>
<dbReference type="InterPro" id="IPR035919">
    <property type="entry name" value="EAL_sf"/>
</dbReference>
<dbReference type="Gene3D" id="3.30.70.270">
    <property type="match status" value="1"/>
</dbReference>
<evidence type="ECO:0000259" key="2">
    <source>
        <dbReference type="PROSITE" id="PS50883"/>
    </source>
</evidence>
<dbReference type="RefSeq" id="WP_115659381.1">
    <property type="nucleotide sequence ID" value="NZ_CP046810.1"/>
</dbReference>
<keyword evidence="1" id="KW-0472">Membrane</keyword>
<feature type="domain" description="EAL" evidence="2">
    <location>
        <begin position="399"/>
        <end position="649"/>
    </location>
</feature>
<feature type="domain" description="GGDEF" evidence="3">
    <location>
        <begin position="255"/>
        <end position="388"/>
    </location>
</feature>
<dbReference type="Pfam" id="PF17157">
    <property type="entry name" value="GAPES4"/>
    <property type="match status" value="1"/>
</dbReference>
<evidence type="ECO:0000313" key="4">
    <source>
        <dbReference type="EMBL" id="STO56318.1"/>
    </source>
</evidence>
<dbReference type="PROSITE" id="PS50883">
    <property type="entry name" value="EAL"/>
    <property type="match status" value="1"/>
</dbReference>
<dbReference type="InterPro" id="IPR033423">
    <property type="entry name" value="GAPES4"/>
</dbReference>
<proteinExistence type="predicted"/>